<proteinExistence type="predicted"/>
<organism evidence="1 2">
    <name type="scientific">Paenibacillus nasutitermitis</name>
    <dbReference type="NCBI Taxonomy" id="1652958"/>
    <lineage>
        <taxon>Bacteria</taxon>
        <taxon>Bacillati</taxon>
        <taxon>Bacillota</taxon>
        <taxon>Bacilli</taxon>
        <taxon>Bacillales</taxon>
        <taxon>Paenibacillaceae</taxon>
        <taxon>Paenibacillus</taxon>
    </lineage>
</organism>
<dbReference type="InterPro" id="IPR040026">
    <property type="entry name" value="FliD"/>
</dbReference>
<name>A0A917E491_9BACL</name>
<comment type="caution">
    <text evidence="1">The sequence shown here is derived from an EMBL/GenBank/DDBJ whole genome shotgun (WGS) entry which is preliminary data.</text>
</comment>
<dbReference type="EMBL" id="BMHP01000016">
    <property type="protein sequence ID" value="GGE01582.1"/>
    <property type="molecule type" value="Genomic_DNA"/>
</dbReference>
<protein>
    <recommendedName>
        <fullName evidence="3">Flagellar hook-associated protein 2 C-terminal domain-containing protein</fullName>
    </recommendedName>
</protein>
<keyword evidence="2" id="KW-1185">Reference proteome</keyword>
<accession>A0A917E491</accession>
<dbReference type="PANTHER" id="PTHR30288:SF0">
    <property type="entry name" value="FLAGELLAR HOOK-ASSOCIATED PROTEIN 2"/>
    <property type="match status" value="1"/>
</dbReference>
<evidence type="ECO:0000313" key="1">
    <source>
        <dbReference type="EMBL" id="GGE01582.1"/>
    </source>
</evidence>
<evidence type="ECO:0008006" key="3">
    <source>
        <dbReference type="Google" id="ProtNLM"/>
    </source>
</evidence>
<reference evidence="1" key="2">
    <citation type="submission" date="2020-09" db="EMBL/GenBank/DDBJ databases">
        <authorList>
            <person name="Sun Q."/>
            <person name="Zhou Y."/>
        </authorList>
    </citation>
    <scope>NUCLEOTIDE SEQUENCE</scope>
    <source>
        <strain evidence="1">CGMCC 1.15178</strain>
    </source>
</reference>
<gene>
    <name evidence="1" type="ORF">GCM10010911_70620</name>
</gene>
<dbReference type="GO" id="GO:0071973">
    <property type="term" value="P:bacterial-type flagellum-dependent cell motility"/>
    <property type="evidence" value="ECO:0007669"/>
    <property type="project" value="TreeGrafter"/>
</dbReference>
<dbReference type="Proteomes" id="UP000612456">
    <property type="component" value="Unassembled WGS sequence"/>
</dbReference>
<dbReference type="AlphaFoldDB" id="A0A917E491"/>
<evidence type="ECO:0000313" key="2">
    <source>
        <dbReference type="Proteomes" id="UP000612456"/>
    </source>
</evidence>
<reference evidence="1" key="1">
    <citation type="journal article" date="2014" name="Int. J. Syst. Evol. Microbiol.">
        <title>Complete genome sequence of Corynebacterium casei LMG S-19264T (=DSM 44701T), isolated from a smear-ripened cheese.</title>
        <authorList>
            <consortium name="US DOE Joint Genome Institute (JGI-PGF)"/>
            <person name="Walter F."/>
            <person name="Albersmeier A."/>
            <person name="Kalinowski J."/>
            <person name="Ruckert C."/>
        </authorList>
    </citation>
    <scope>NUCLEOTIDE SEQUENCE</scope>
    <source>
        <strain evidence="1">CGMCC 1.15178</strain>
    </source>
</reference>
<sequence>MIRSIAPVSRSTFYPVQPVLSAEQYPFTYEEDRSPLNRGGSYNNNRSFHIPSSAKKTMDHAADYAASWLRQSYELRAAANTLANKSTSAFEKRSIQSSQAGIVSGEATSEASRTGYEIQALALAQPQRNAGYDFAASAPSIVSAGKHSFIVDVDGHQRIVSVSVGTSDSNAVSLGKIRDAINSAKLGITVIVNEDNAAGTTRLEAIADKTGPEQSFSLSDLGGSLIAATGIGNVLVSGTNAVYRLNNGPALSSPNNEIMLEDGKASLQLLETTRTPVKVTVGYNADAITEQLSVLLGQANKLNAAYSHASDYLNESLKQNVDQAFRSSAWIGITQSDSGEWRLDAERLKSAITRQPEEVRTTVAGLDGIAPRLVKSLARFEQLPADALLSTSSDELQSFMAYQSSMQSYLQLQMNGVLVNSMI</sequence>
<dbReference type="PANTHER" id="PTHR30288">
    <property type="entry name" value="FLAGELLAR CAP/ASSEMBLY PROTEIN FLID"/>
    <property type="match status" value="1"/>
</dbReference>
<dbReference type="GO" id="GO:0009421">
    <property type="term" value="C:bacterial-type flagellum filament cap"/>
    <property type="evidence" value="ECO:0007669"/>
    <property type="project" value="InterPro"/>
</dbReference>
<dbReference type="RefSeq" id="WP_189000653.1">
    <property type="nucleotide sequence ID" value="NZ_BMHP01000016.1"/>
</dbReference>